<evidence type="ECO:0000313" key="2">
    <source>
        <dbReference type="EMBL" id="KAI9266525.1"/>
    </source>
</evidence>
<reference evidence="2" key="1">
    <citation type="journal article" date="2022" name="IScience">
        <title>Evolution of zygomycete secretomes and the origins of terrestrial fungal ecologies.</title>
        <authorList>
            <person name="Chang Y."/>
            <person name="Wang Y."/>
            <person name="Mondo S."/>
            <person name="Ahrendt S."/>
            <person name="Andreopoulos W."/>
            <person name="Barry K."/>
            <person name="Beard J."/>
            <person name="Benny G.L."/>
            <person name="Blankenship S."/>
            <person name="Bonito G."/>
            <person name="Cuomo C."/>
            <person name="Desiro A."/>
            <person name="Gervers K.A."/>
            <person name="Hundley H."/>
            <person name="Kuo A."/>
            <person name="LaButti K."/>
            <person name="Lang B.F."/>
            <person name="Lipzen A."/>
            <person name="O'Donnell K."/>
            <person name="Pangilinan J."/>
            <person name="Reynolds N."/>
            <person name="Sandor L."/>
            <person name="Smith M.E."/>
            <person name="Tsang A."/>
            <person name="Grigoriev I.V."/>
            <person name="Stajich J.E."/>
            <person name="Spatafora J.W."/>
        </authorList>
    </citation>
    <scope>NUCLEOTIDE SEQUENCE</scope>
    <source>
        <strain evidence="2">RSA 2281</strain>
    </source>
</reference>
<keyword evidence="3" id="KW-1185">Reference proteome</keyword>
<accession>A0AAD5PFF5</accession>
<dbReference type="EMBL" id="JAIXMP010000010">
    <property type="protein sequence ID" value="KAI9266525.1"/>
    <property type="molecule type" value="Genomic_DNA"/>
</dbReference>
<dbReference type="InterPro" id="IPR001810">
    <property type="entry name" value="F-box_dom"/>
</dbReference>
<dbReference type="PROSITE" id="PS50181">
    <property type="entry name" value="FBOX"/>
    <property type="match status" value="1"/>
</dbReference>
<gene>
    <name evidence="2" type="ORF">BDA99DRAFT_505924</name>
</gene>
<feature type="domain" description="F-box" evidence="1">
    <location>
        <begin position="12"/>
        <end position="59"/>
    </location>
</feature>
<dbReference type="AlphaFoldDB" id="A0AAD5PFF5"/>
<protein>
    <recommendedName>
        <fullName evidence="1">F-box domain-containing protein</fullName>
    </recommendedName>
</protein>
<sequence>MMTTLITSIYSTTQISELPIELQHSILNHLTFRECIQCTKVSKSWAVMILSWQKMWQCLSTQEKHRIVPHLLPYKNFISGSSVKRIYIDRFGSDPAYWPSVVDFLVDQQCNAIQEGNYIHI</sequence>
<proteinExistence type="predicted"/>
<evidence type="ECO:0000259" key="1">
    <source>
        <dbReference type="PROSITE" id="PS50181"/>
    </source>
</evidence>
<evidence type="ECO:0000313" key="3">
    <source>
        <dbReference type="Proteomes" id="UP001209540"/>
    </source>
</evidence>
<dbReference type="Proteomes" id="UP001209540">
    <property type="component" value="Unassembled WGS sequence"/>
</dbReference>
<dbReference type="InterPro" id="IPR036047">
    <property type="entry name" value="F-box-like_dom_sf"/>
</dbReference>
<dbReference type="Gene3D" id="1.20.1280.50">
    <property type="match status" value="1"/>
</dbReference>
<organism evidence="2 3">
    <name type="scientific">Phascolomyces articulosus</name>
    <dbReference type="NCBI Taxonomy" id="60185"/>
    <lineage>
        <taxon>Eukaryota</taxon>
        <taxon>Fungi</taxon>
        <taxon>Fungi incertae sedis</taxon>
        <taxon>Mucoromycota</taxon>
        <taxon>Mucoromycotina</taxon>
        <taxon>Mucoromycetes</taxon>
        <taxon>Mucorales</taxon>
        <taxon>Lichtheimiaceae</taxon>
        <taxon>Phascolomyces</taxon>
    </lineage>
</organism>
<reference evidence="2" key="2">
    <citation type="submission" date="2023-02" db="EMBL/GenBank/DDBJ databases">
        <authorList>
            <consortium name="DOE Joint Genome Institute"/>
            <person name="Mondo S.J."/>
            <person name="Chang Y."/>
            <person name="Wang Y."/>
            <person name="Ahrendt S."/>
            <person name="Andreopoulos W."/>
            <person name="Barry K."/>
            <person name="Beard J."/>
            <person name="Benny G.L."/>
            <person name="Blankenship S."/>
            <person name="Bonito G."/>
            <person name="Cuomo C."/>
            <person name="Desiro A."/>
            <person name="Gervers K.A."/>
            <person name="Hundley H."/>
            <person name="Kuo A."/>
            <person name="LaButti K."/>
            <person name="Lang B.F."/>
            <person name="Lipzen A."/>
            <person name="O'Donnell K."/>
            <person name="Pangilinan J."/>
            <person name="Reynolds N."/>
            <person name="Sandor L."/>
            <person name="Smith M.W."/>
            <person name="Tsang A."/>
            <person name="Grigoriev I.V."/>
            <person name="Stajich J.E."/>
            <person name="Spatafora J.W."/>
        </authorList>
    </citation>
    <scope>NUCLEOTIDE SEQUENCE</scope>
    <source>
        <strain evidence="2">RSA 2281</strain>
    </source>
</reference>
<dbReference type="Pfam" id="PF00646">
    <property type="entry name" value="F-box"/>
    <property type="match status" value="1"/>
</dbReference>
<comment type="caution">
    <text evidence="2">The sequence shown here is derived from an EMBL/GenBank/DDBJ whole genome shotgun (WGS) entry which is preliminary data.</text>
</comment>
<name>A0AAD5PFF5_9FUNG</name>
<dbReference type="SUPFAM" id="SSF81383">
    <property type="entry name" value="F-box domain"/>
    <property type="match status" value="1"/>
</dbReference>